<keyword evidence="2" id="KW-1185">Reference proteome</keyword>
<gene>
    <name evidence="1" type="ORF">BSTOLATCC_MIC47827</name>
</gene>
<dbReference type="EMBL" id="CAJZBQ010000047">
    <property type="protein sequence ID" value="CAG9328991.1"/>
    <property type="molecule type" value="Genomic_DNA"/>
</dbReference>
<dbReference type="SUPFAM" id="SSF53474">
    <property type="entry name" value="alpha/beta-Hydrolases"/>
    <property type="match status" value="1"/>
</dbReference>
<evidence type="ECO:0000313" key="2">
    <source>
        <dbReference type="Proteomes" id="UP001162131"/>
    </source>
</evidence>
<accession>A0AAU9JWR1</accession>
<proteinExistence type="predicted"/>
<organism evidence="1 2">
    <name type="scientific">Blepharisma stoltei</name>
    <dbReference type="NCBI Taxonomy" id="1481888"/>
    <lineage>
        <taxon>Eukaryota</taxon>
        <taxon>Sar</taxon>
        <taxon>Alveolata</taxon>
        <taxon>Ciliophora</taxon>
        <taxon>Postciliodesmatophora</taxon>
        <taxon>Heterotrichea</taxon>
        <taxon>Heterotrichida</taxon>
        <taxon>Blepharismidae</taxon>
        <taxon>Blepharisma</taxon>
    </lineage>
</organism>
<dbReference type="Proteomes" id="UP001162131">
    <property type="component" value="Unassembled WGS sequence"/>
</dbReference>
<protein>
    <submittedName>
        <fullName evidence="1">Uncharacterized protein</fullName>
    </submittedName>
</protein>
<dbReference type="Gene3D" id="3.40.50.1820">
    <property type="entry name" value="alpha/beta hydrolase"/>
    <property type="match status" value="1"/>
</dbReference>
<comment type="caution">
    <text evidence="1">The sequence shown here is derived from an EMBL/GenBank/DDBJ whole genome shotgun (WGS) entry which is preliminary data.</text>
</comment>
<sequence length="254" mass="29246">MSMPLESFSGQISRNPTYFTNRNDFQLACNISMKKPDEKRIWIIIQQWPPEVFILCNFLHENLNVNTFKFEYTGNGNSQGSFSFAGYTRDAADIDDAVQFLAARGFDVEGIIGMSMDAIGVIMYSALYGQVKKIVTISARFQMNVLPSFIQEVYEVTRQNKEIMHTAFGRQLRLTWEMIEETVNLDMKYYCERVQGDIYIIHGDIDEICPYADSLKYVQFLRGKCRGHFTLGCDHLYFGVFDEVAGIIENIMSK</sequence>
<name>A0AAU9JWR1_9CILI</name>
<evidence type="ECO:0000313" key="1">
    <source>
        <dbReference type="EMBL" id="CAG9328991.1"/>
    </source>
</evidence>
<dbReference type="AlphaFoldDB" id="A0AAU9JWR1"/>
<dbReference type="InterPro" id="IPR029058">
    <property type="entry name" value="AB_hydrolase_fold"/>
</dbReference>
<reference evidence="1" key="1">
    <citation type="submission" date="2021-09" db="EMBL/GenBank/DDBJ databases">
        <authorList>
            <consortium name="AG Swart"/>
            <person name="Singh M."/>
            <person name="Singh A."/>
            <person name="Seah K."/>
            <person name="Emmerich C."/>
        </authorList>
    </citation>
    <scope>NUCLEOTIDE SEQUENCE</scope>
    <source>
        <strain evidence="1">ATCC30299</strain>
    </source>
</reference>